<organism evidence="1 2">
    <name type="scientific">Flavivirga eckloniae</name>
    <dbReference type="NCBI Taxonomy" id="1803846"/>
    <lineage>
        <taxon>Bacteria</taxon>
        <taxon>Pseudomonadati</taxon>
        <taxon>Bacteroidota</taxon>
        <taxon>Flavobacteriia</taxon>
        <taxon>Flavobacteriales</taxon>
        <taxon>Flavobacteriaceae</taxon>
        <taxon>Flavivirga</taxon>
    </lineage>
</organism>
<keyword evidence="2" id="KW-1185">Reference proteome</keyword>
<sequence length="137" mass="15794">MSSLIIDFLKSELKNFYLELTTKIDGREEVDFLIGDNQLYLQSIDLDTTQRSIKISKQDLGGLKDNLFVALVLIIDKEPRVVYLIPSKHLSHSDSNVFKENEVSLIPSLCNWEIKIFSNGLDELEMYTISNQIEKLR</sequence>
<dbReference type="OrthoDB" id="1437252at2"/>
<name>A0A2K9PJU1_9FLAO</name>
<dbReference type="AlphaFoldDB" id="A0A2K9PJU1"/>
<proteinExistence type="predicted"/>
<dbReference type="RefSeq" id="WP_102753993.1">
    <property type="nucleotide sequence ID" value="NZ_CP025791.1"/>
</dbReference>
<dbReference type="KEGG" id="fek:C1H87_00800"/>
<reference evidence="1 2" key="1">
    <citation type="submission" date="2018-01" db="EMBL/GenBank/DDBJ databases">
        <title>Complete genome sequence of Flavivirga eckloniae ECD14 isolated from seaweed Ecklonia cava.</title>
        <authorList>
            <person name="Lee J.H."/>
            <person name="Baik K.S."/>
            <person name="Seong C.N."/>
        </authorList>
    </citation>
    <scope>NUCLEOTIDE SEQUENCE [LARGE SCALE GENOMIC DNA]</scope>
    <source>
        <strain evidence="1 2">ECD14</strain>
    </source>
</reference>
<evidence type="ECO:0008006" key="3">
    <source>
        <dbReference type="Google" id="ProtNLM"/>
    </source>
</evidence>
<evidence type="ECO:0000313" key="1">
    <source>
        <dbReference type="EMBL" id="AUP77333.1"/>
    </source>
</evidence>
<dbReference type="EMBL" id="CP025791">
    <property type="protein sequence ID" value="AUP77333.1"/>
    <property type="molecule type" value="Genomic_DNA"/>
</dbReference>
<gene>
    <name evidence="1" type="ORF">C1H87_00800</name>
</gene>
<dbReference type="Proteomes" id="UP000235826">
    <property type="component" value="Chromosome"/>
</dbReference>
<accession>A0A2K9PJU1</accession>
<evidence type="ECO:0000313" key="2">
    <source>
        <dbReference type="Proteomes" id="UP000235826"/>
    </source>
</evidence>
<protein>
    <recommendedName>
        <fullName evidence="3">DUF4365 domain-containing protein</fullName>
    </recommendedName>
</protein>